<comment type="similarity">
    <text evidence="1">Belongs to the peptidase M24 family.</text>
</comment>
<dbReference type="eggNOG" id="KOG2776">
    <property type="taxonomic scope" value="Eukaryota"/>
</dbReference>
<accession>A5E7C3</accession>
<name>A5E7C3_LODEL</name>
<evidence type="ECO:0000256" key="1">
    <source>
        <dbReference type="ARBA" id="ARBA00007319"/>
    </source>
</evidence>
<dbReference type="STRING" id="379508.A5E7C3"/>
<evidence type="ECO:0000313" key="3">
    <source>
        <dbReference type="Proteomes" id="UP000001996"/>
    </source>
</evidence>
<dbReference type="OMA" id="WDITNIV"/>
<keyword evidence="3" id="KW-1185">Reference proteome</keyword>
<dbReference type="Proteomes" id="UP000001996">
    <property type="component" value="Unassembled WGS sequence"/>
</dbReference>
<dbReference type="InterPro" id="IPR047113">
    <property type="entry name" value="PA2G4/ARX1"/>
</dbReference>
<protein>
    <submittedName>
        <fullName evidence="2">Uncharacterized protein</fullName>
    </submittedName>
</protein>
<dbReference type="OrthoDB" id="5876363at2759"/>
<dbReference type="InterPro" id="IPR036005">
    <property type="entry name" value="Creatinase/aminopeptidase-like"/>
</dbReference>
<dbReference type="AlphaFoldDB" id="A5E7C3"/>
<dbReference type="InterPro" id="IPR036390">
    <property type="entry name" value="WH_DNA-bd_sf"/>
</dbReference>
<dbReference type="InterPro" id="IPR036388">
    <property type="entry name" value="WH-like_DNA-bd_sf"/>
</dbReference>
<dbReference type="GeneID" id="5230388"/>
<proteinExistence type="inferred from homology"/>
<dbReference type="Gene3D" id="1.10.10.10">
    <property type="entry name" value="Winged helix-like DNA-binding domain superfamily/Winged helix DNA-binding domain"/>
    <property type="match status" value="1"/>
</dbReference>
<dbReference type="PANTHER" id="PTHR10804">
    <property type="entry name" value="PROTEASE FAMILY M24 METHIONYL AMINOPEPTIDASE, AMINOPEPTIDASE P"/>
    <property type="match status" value="1"/>
</dbReference>
<dbReference type="GO" id="GO:0005634">
    <property type="term" value="C:nucleus"/>
    <property type="evidence" value="ECO:0007669"/>
    <property type="project" value="EnsemblFungi"/>
</dbReference>
<dbReference type="SUPFAM" id="SSF46785">
    <property type="entry name" value="Winged helix' DNA-binding domain"/>
    <property type="match status" value="1"/>
</dbReference>
<dbReference type="SUPFAM" id="SSF55920">
    <property type="entry name" value="Creatinase/aminopeptidase"/>
    <property type="match status" value="1"/>
</dbReference>
<gene>
    <name evidence="2" type="ORF">LELG_05512</name>
</gene>
<evidence type="ECO:0000313" key="2">
    <source>
        <dbReference type="EMBL" id="EDK47331.1"/>
    </source>
</evidence>
<dbReference type="EMBL" id="CH981533">
    <property type="protein sequence ID" value="EDK47331.1"/>
    <property type="molecule type" value="Genomic_DNA"/>
</dbReference>
<dbReference type="PANTHER" id="PTHR10804:SF11">
    <property type="entry name" value="PROLIFERATION-ASSOCIATED PROTEIN 2G4"/>
    <property type="match status" value="1"/>
</dbReference>
<organism evidence="2 3">
    <name type="scientific">Lodderomyces elongisporus (strain ATCC 11503 / CBS 2605 / JCM 1781 / NBRC 1676 / NRRL YB-4239)</name>
    <name type="common">Yeast</name>
    <name type="synonym">Saccharomyces elongisporus</name>
    <dbReference type="NCBI Taxonomy" id="379508"/>
    <lineage>
        <taxon>Eukaryota</taxon>
        <taxon>Fungi</taxon>
        <taxon>Dikarya</taxon>
        <taxon>Ascomycota</taxon>
        <taxon>Saccharomycotina</taxon>
        <taxon>Pichiomycetes</taxon>
        <taxon>Debaryomycetaceae</taxon>
        <taxon>Candida/Lodderomyces clade</taxon>
        <taxon>Lodderomyces</taxon>
    </lineage>
</organism>
<dbReference type="VEuPathDB" id="FungiDB:LELG_05512"/>
<reference evidence="2 3" key="1">
    <citation type="journal article" date="2009" name="Nature">
        <title>Evolution of pathogenicity and sexual reproduction in eight Candida genomes.</title>
        <authorList>
            <person name="Butler G."/>
            <person name="Rasmussen M.D."/>
            <person name="Lin M.F."/>
            <person name="Santos M.A."/>
            <person name="Sakthikumar S."/>
            <person name="Munro C.A."/>
            <person name="Rheinbay E."/>
            <person name="Grabherr M."/>
            <person name="Forche A."/>
            <person name="Reedy J.L."/>
            <person name="Agrafioti I."/>
            <person name="Arnaud M.B."/>
            <person name="Bates S."/>
            <person name="Brown A.J."/>
            <person name="Brunke S."/>
            <person name="Costanzo M.C."/>
            <person name="Fitzpatrick D.A."/>
            <person name="de Groot P.W."/>
            <person name="Harris D."/>
            <person name="Hoyer L.L."/>
            <person name="Hube B."/>
            <person name="Klis F.M."/>
            <person name="Kodira C."/>
            <person name="Lennard N."/>
            <person name="Logue M.E."/>
            <person name="Martin R."/>
            <person name="Neiman A.M."/>
            <person name="Nikolaou E."/>
            <person name="Quail M.A."/>
            <person name="Quinn J."/>
            <person name="Santos M.C."/>
            <person name="Schmitzberger F.F."/>
            <person name="Sherlock G."/>
            <person name="Shah P."/>
            <person name="Silverstein K.A."/>
            <person name="Skrzypek M.S."/>
            <person name="Soll D."/>
            <person name="Staggs R."/>
            <person name="Stansfield I."/>
            <person name="Stumpf M.P."/>
            <person name="Sudbery P.E."/>
            <person name="Srikantha T."/>
            <person name="Zeng Q."/>
            <person name="Berman J."/>
            <person name="Berriman M."/>
            <person name="Heitman J."/>
            <person name="Gow N.A."/>
            <person name="Lorenz M.C."/>
            <person name="Birren B.W."/>
            <person name="Kellis M."/>
            <person name="Cuomo C.A."/>
        </authorList>
    </citation>
    <scope>NUCLEOTIDE SEQUENCE [LARGE SCALE GENOMIC DNA]</scope>
    <source>
        <strain evidence="3">ATCC 11503 / BCRC 21390 / CBS 2605 / JCM 1781 / NBRC 1676 / NRRL YB-4239</strain>
    </source>
</reference>
<dbReference type="Gene3D" id="3.90.230.10">
    <property type="entry name" value="Creatinase/methionine aminopeptidase superfamily"/>
    <property type="match status" value="1"/>
</dbReference>
<sequence>MQAAWTASEAALRTFKPGKKNWDITNIVAKVAKEFDVTPLESMLSHNQERMVMYGPKEIILNPSKQNKNSMETHKFDENDVYGLDILISTSKDGKVKPSNFRTSLYKLTGESYALKMKMSHKILAEFKSKCDGHPFPYNIRNLEDPKKARGGLAESVNHKILLPYDVVIEKDGEYIAQFFTTFGITKTGIVKYTSPVFDSELYKSDKKVTDEEILKLLEEPLNTKVPKSKATKAEKA</sequence>
<dbReference type="InParanoid" id="A5E7C3"/>
<dbReference type="KEGG" id="lel:PVL30_005052"/>
<dbReference type="HOGENOM" id="CLU_041451_0_1_1"/>